<comment type="caution">
    <text evidence="1">The sequence shown here is derived from an EMBL/GenBank/DDBJ whole genome shotgun (WGS) entry which is preliminary data.</text>
</comment>
<sequence>MSIERLEIETKPKFDPNHSELELNPDLPKKYARLLEAEIGHGFKVDGIIEIGSYAKGEAVPSSDIDTRVYASSPDFFIWQTSGSRHADSQQKVAEQKFSDFLQANSEKPRFTLDWFEFNDPTAKKLCAQLGINIEFGLADSRFAEYEIRDLNSMPSAEHQLLLESNLVIDPSGFLAKRKSEMEGIIYPPLVKLYQERYLDSLPFEIYTHLQSHEMDKWKLEKSRQIQWVKWAVRSIRDAVGAKSYMQHGKLIYRKEDVLTFCSASLTPEDVDLIKELYRWKTDPVIREQMVDDFLKNPEKYFVLFREYTKKLEDIVKQINNLKNLPE</sequence>
<evidence type="ECO:0000313" key="2">
    <source>
        <dbReference type="Proteomes" id="UP000034837"/>
    </source>
</evidence>
<proteinExistence type="predicted"/>
<dbReference type="EMBL" id="LCDO01000001">
    <property type="protein sequence ID" value="KKS57551.1"/>
    <property type="molecule type" value="Genomic_DNA"/>
</dbReference>
<dbReference type="InterPro" id="IPR043519">
    <property type="entry name" value="NT_sf"/>
</dbReference>
<name>A0A0G1CG60_9BACT</name>
<accession>A0A0G1CG60</accession>
<reference evidence="1 2" key="1">
    <citation type="journal article" date="2015" name="Nature">
        <title>rRNA introns, odd ribosomes, and small enigmatic genomes across a large radiation of phyla.</title>
        <authorList>
            <person name="Brown C.T."/>
            <person name="Hug L.A."/>
            <person name="Thomas B.C."/>
            <person name="Sharon I."/>
            <person name="Castelle C.J."/>
            <person name="Singh A."/>
            <person name="Wilkins M.J."/>
            <person name="Williams K.H."/>
            <person name="Banfield J.F."/>
        </authorList>
    </citation>
    <scope>NUCLEOTIDE SEQUENCE [LARGE SCALE GENOMIC DNA]</scope>
</reference>
<dbReference type="AlphaFoldDB" id="A0A0G1CG60"/>
<organism evidence="1 2">
    <name type="scientific">Candidatus Magasanikbacteria bacterium GW2011_GWA2_42_32</name>
    <dbReference type="NCBI Taxonomy" id="1619039"/>
    <lineage>
        <taxon>Bacteria</taxon>
        <taxon>Candidatus Magasanikiibacteriota</taxon>
    </lineage>
</organism>
<dbReference type="SUPFAM" id="SSF81301">
    <property type="entry name" value="Nucleotidyltransferase"/>
    <property type="match status" value="1"/>
</dbReference>
<protein>
    <submittedName>
        <fullName evidence="1">Uncharacterized protein</fullName>
    </submittedName>
</protein>
<evidence type="ECO:0000313" key="1">
    <source>
        <dbReference type="EMBL" id="KKS57551.1"/>
    </source>
</evidence>
<gene>
    <name evidence="1" type="ORF">UV20_C0001G0191</name>
</gene>
<dbReference type="Proteomes" id="UP000034837">
    <property type="component" value="Unassembled WGS sequence"/>
</dbReference>